<keyword evidence="7" id="KW-1185">Reference proteome</keyword>
<evidence type="ECO:0000256" key="3">
    <source>
        <dbReference type="ARBA" id="ARBA00023125"/>
    </source>
</evidence>
<evidence type="ECO:0000256" key="4">
    <source>
        <dbReference type="ARBA" id="ARBA00023163"/>
    </source>
</evidence>
<dbReference type="GO" id="GO:0003677">
    <property type="term" value="F:DNA binding"/>
    <property type="evidence" value="ECO:0007669"/>
    <property type="project" value="UniProtKB-KW"/>
</dbReference>
<comment type="caution">
    <text evidence="6">The sequence shown here is derived from an EMBL/GenBank/DDBJ whole genome shotgun (WGS) entry which is preliminary data.</text>
</comment>
<dbReference type="Gene3D" id="3.40.190.10">
    <property type="entry name" value="Periplasmic binding protein-like II"/>
    <property type="match status" value="2"/>
</dbReference>
<dbReference type="Proteomes" id="UP000054844">
    <property type="component" value="Unassembled WGS sequence"/>
</dbReference>
<dbReference type="GO" id="GO:0032993">
    <property type="term" value="C:protein-DNA complex"/>
    <property type="evidence" value="ECO:0007669"/>
    <property type="project" value="TreeGrafter"/>
</dbReference>
<evidence type="ECO:0000256" key="2">
    <source>
        <dbReference type="ARBA" id="ARBA00023015"/>
    </source>
</evidence>
<dbReference type="PANTHER" id="PTHR30346:SF0">
    <property type="entry name" value="HCA OPERON TRANSCRIPTIONAL ACTIVATOR HCAR"/>
    <property type="match status" value="1"/>
</dbReference>
<dbReference type="InterPro" id="IPR000847">
    <property type="entry name" value="LysR_HTH_N"/>
</dbReference>
<dbReference type="Pfam" id="PF03466">
    <property type="entry name" value="LysR_substrate"/>
    <property type="match status" value="1"/>
</dbReference>
<dbReference type="CDD" id="cd08414">
    <property type="entry name" value="PBP2_LTTR_aromatics_like"/>
    <property type="match status" value="1"/>
</dbReference>
<proteinExistence type="inferred from homology"/>
<dbReference type="PRINTS" id="PR00039">
    <property type="entry name" value="HTHLYSR"/>
</dbReference>
<keyword evidence="2" id="KW-0805">Transcription regulation</keyword>
<dbReference type="InterPro" id="IPR036388">
    <property type="entry name" value="WH-like_DNA-bd_sf"/>
</dbReference>
<dbReference type="PROSITE" id="PS50931">
    <property type="entry name" value="HTH_LYSR"/>
    <property type="match status" value="1"/>
</dbReference>
<accession>A0A1S8D9Y4</accession>
<name>A0A1S8D9Y4_9PROT</name>
<evidence type="ECO:0000256" key="1">
    <source>
        <dbReference type="ARBA" id="ARBA00009437"/>
    </source>
</evidence>
<dbReference type="STRING" id="207340.APZ41_003365"/>
<dbReference type="OrthoDB" id="9811588at2"/>
<evidence type="ECO:0000259" key="5">
    <source>
        <dbReference type="PROSITE" id="PS50931"/>
    </source>
</evidence>
<dbReference type="SUPFAM" id="SSF53850">
    <property type="entry name" value="Periplasmic binding protein-like II"/>
    <property type="match status" value="1"/>
</dbReference>
<evidence type="ECO:0000313" key="7">
    <source>
        <dbReference type="Proteomes" id="UP000054844"/>
    </source>
</evidence>
<protein>
    <submittedName>
        <fullName evidence="6">LysR family transcriptional regulator</fullName>
    </submittedName>
</protein>
<dbReference type="SUPFAM" id="SSF46785">
    <property type="entry name" value="Winged helix' DNA-binding domain"/>
    <property type="match status" value="1"/>
</dbReference>
<gene>
    <name evidence="6" type="ORF">APZ41_003365</name>
</gene>
<dbReference type="InterPro" id="IPR005119">
    <property type="entry name" value="LysR_subst-bd"/>
</dbReference>
<dbReference type="EMBL" id="LLWF02000005">
    <property type="protein sequence ID" value="ONH84617.1"/>
    <property type="molecule type" value="Genomic_DNA"/>
</dbReference>
<dbReference type="AlphaFoldDB" id="A0A1S8D9Y4"/>
<dbReference type="RefSeq" id="WP_058390191.1">
    <property type="nucleotide sequence ID" value="NZ_CP025189.1"/>
</dbReference>
<evidence type="ECO:0000313" key="6">
    <source>
        <dbReference type="EMBL" id="ONH84617.1"/>
    </source>
</evidence>
<keyword evidence="4" id="KW-0804">Transcription</keyword>
<dbReference type="Gene3D" id="1.10.10.10">
    <property type="entry name" value="Winged helix-like DNA-binding domain superfamily/Winged helix DNA-binding domain"/>
    <property type="match status" value="1"/>
</dbReference>
<comment type="similarity">
    <text evidence="1">Belongs to the LysR transcriptional regulatory family.</text>
</comment>
<dbReference type="InterPro" id="IPR036390">
    <property type="entry name" value="WH_DNA-bd_sf"/>
</dbReference>
<dbReference type="PANTHER" id="PTHR30346">
    <property type="entry name" value="TRANSCRIPTIONAL DUAL REGULATOR HCAR-RELATED"/>
    <property type="match status" value="1"/>
</dbReference>
<dbReference type="FunFam" id="1.10.10.10:FF:000001">
    <property type="entry name" value="LysR family transcriptional regulator"/>
    <property type="match status" value="1"/>
</dbReference>
<dbReference type="GO" id="GO:0003700">
    <property type="term" value="F:DNA-binding transcription factor activity"/>
    <property type="evidence" value="ECO:0007669"/>
    <property type="project" value="InterPro"/>
</dbReference>
<keyword evidence="3" id="KW-0238">DNA-binding</keyword>
<reference evidence="6" key="1">
    <citation type="submission" date="2016-12" db="EMBL/GenBank/DDBJ databases">
        <title>Draft genome sequence of Roseomonas mucosa strain AU37, isolated from a peripheral intravenous catheter.</title>
        <authorList>
            <person name="Choudhury M.A."/>
            <person name="Sidjabat H.E."/>
            <person name="Wailan A.M."/>
            <person name="Zhang L."/>
            <person name="Marsh N.M."/>
            <person name="Rickard C.M."/>
            <person name="Davies M."/>
            <person name="Mcmillan D.J."/>
        </authorList>
    </citation>
    <scope>NUCLEOTIDE SEQUENCE [LARGE SCALE GENOMIC DNA]</scope>
    <source>
        <strain evidence="6">AU37</strain>
    </source>
</reference>
<organism evidence="6 7">
    <name type="scientific">Roseomonas mucosa</name>
    <dbReference type="NCBI Taxonomy" id="207340"/>
    <lineage>
        <taxon>Bacteria</taxon>
        <taxon>Pseudomonadati</taxon>
        <taxon>Pseudomonadota</taxon>
        <taxon>Alphaproteobacteria</taxon>
        <taxon>Acetobacterales</taxon>
        <taxon>Roseomonadaceae</taxon>
        <taxon>Roseomonas</taxon>
    </lineage>
</organism>
<dbReference type="Pfam" id="PF00126">
    <property type="entry name" value="HTH_1"/>
    <property type="match status" value="1"/>
</dbReference>
<feature type="domain" description="HTH lysR-type" evidence="5">
    <location>
        <begin position="6"/>
        <end position="63"/>
    </location>
</feature>
<sequence>MRPPAIDLRLLRQFVAVAEELHFRRAASRLNISQPPLTAAVKRLEEEIGAVLLERGRRTVALTPAGRTLLEEARKLLGQAELAVAATRDVAAGRRGLVRLAYVGSAMYGRLPGAIAAFRRSHPGVRLVLTEATTAAQVRGLRNGGIDLGVLTPPLADAGGLELRGFDRDRLAMALPAAHPLGRTATLADLAGEPFILWPLREGEGFHARAIRLCRDAGFRPDIVQEAHGMHAVLSLVAAGAGVALVPSRMARLHPDTVVFRRIDNDAADFETSLAWPAGRLDPAARELAAAFA</sequence>